<keyword evidence="1" id="KW-0614">Plasmid</keyword>
<reference evidence="1 2" key="1">
    <citation type="submission" date="2020-03" db="EMBL/GenBank/DDBJ databases">
        <title>Complete genome sequence of Shewanella sp.</title>
        <authorList>
            <person name="Kim Y.-S."/>
            <person name="Kim S.-J."/>
            <person name="Jung H.-K."/>
            <person name="Kim K.-H."/>
        </authorList>
    </citation>
    <scope>NUCLEOTIDE SEQUENCE [LARGE SCALE GENOMIC DNA]</scope>
    <source>
        <strain evidence="1 2">PN3F2</strain>
        <plasmid evidence="1 2">pPN3F2_2</plasmid>
    </source>
</reference>
<organism evidence="1 2">
    <name type="scientific">Shewanella aestuarii</name>
    <dbReference type="NCBI Taxonomy" id="1028752"/>
    <lineage>
        <taxon>Bacteria</taxon>
        <taxon>Pseudomonadati</taxon>
        <taxon>Pseudomonadota</taxon>
        <taxon>Gammaproteobacteria</taxon>
        <taxon>Alteromonadales</taxon>
        <taxon>Shewanellaceae</taxon>
        <taxon>Shewanella</taxon>
    </lineage>
</organism>
<geneLocation type="plasmid" evidence="1 2">
    <name>pPN3F2_2</name>
</geneLocation>
<dbReference type="Proteomes" id="UP000502608">
    <property type="component" value="Plasmid pPN3F2_2"/>
</dbReference>
<dbReference type="EMBL" id="CP050315">
    <property type="protein sequence ID" value="QIR16496.1"/>
    <property type="molecule type" value="Genomic_DNA"/>
</dbReference>
<accession>A0A6G9QPK8</accession>
<name>A0A6G9QPK8_9GAMM</name>
<keyword evidence="2" id="KW-1185">Reference proteome</keyword>
<proteinExistence type="predicted"/>
<sequence length="179" mass="21177">MNQDTKYIFETERINSDYLKQVTLEPCPDWMIEACAEFKKDAYCHFNTMHLQDVIVNLLPKEQSQQVKYVIGYVLRGVPIEHAFLKIGDKYFDPTIDVSETQDDEIYELLSLTADEVRHMTRKFGTQDHGVVMLSLRNSDDYKHLFNFNNEELMIDAIKNMLDNEQDLEHQFTENKMRL</sequence>
<dbReference type="AlphaFoldDB" id="A0A6G9QPK8"/>
<dbReference type="KEGG" id="saes:HBH39_18645"/>
<gene>
    <name evidence="1" type="ORF">HBH39_18645</name>
</gene>
<evidence type="ECO:0000313" key="1">
    <source>
        <dbReference type="EMBL" id="QIR16496.1"/>
    </source>
</evidence>
<dbReference type="RefSeq" id="WP_167680324.1">
    <property type="nucleotide sequence ID" value="NZ_CP050315.1"/>
</dbReference>
<protein>
    <submittedName>
        <fullName evidence="1">Uncharacterized protein</fullName>
    </submittedName>
</protein>
<evidence type="ECO:0000313" key="2">
    <source>
        <dbReference type="Proteomes" id="UP000502608"/>
    </source>
</evidence>